<sequence>MIQTPNKSGLRLGRAPKAYVGEQDKTRPPAQTVAWARERLAALGQDVLRQTKRIDTGRLGVPVFISLCGDAATMLTGTKKQMGKGASPEQAEASALMELAERFSFFHFMASADLPWATASQIEDGPVMDFAQAAKAVGHPAHDLARARAVYELLPQQWAWAHNLAAGRDELVPLSWFYAINEYNGPAAGNCLEEAVLQSLCEVIERHVCALVSQHRLATPAIDPASIVDPISLELLAKFKNAGVEVFLKDFTCDMGAPTVAALCYDPATFPKDSEIVYAAGTAPDPEKALIRALTEVAQLAGDFHTGSSYKVSALPKFANLEEAAYVTRAGGTVSLGQLPDLRRDDLGAEVAACVAALDQRGYTVYSLDVTHPTLQVPAVYTIVPGAHFAQRTFDVDVYFHAAKLAAQLPDAAQALDVLEQMAAIAGHSHATHFFRAVALLELGLAEEALNALDTALGLNPPPRDEASMHTQRGVAFKDLERYDLALEALAKAASFPEPHHEVFNLMGFCLFRQKRHMEAIAAFERAIEIEPGAAINYANIGANMRELGRLEEACRMYEHALELDPGLDFARQSLERLRAMLA</sequence>
<dbReference type="STRING" id="644282.Deba_1999"/>
<feature type="region of interest" description="Disordered" evidence="2">
    <location>
        <begin position="1"/>
        <end position="29"/>
    </location>
</feature>
<dbReference type="InterPro" id="IPR011990">
    <property type="entry name" value="TPR-like_helical_dom_sf"/>
</dbReference>
<dbReference type="InterPro" id="IPR003776">
    <property type="entry name" value="YcaO-like_dom"/>
</dbReference>
<feature type="domain" description="YcaO" evidence="3">
    <location>
        <begin position="83"/>
        <end position="436"/>
    </location>
</feature>
<feature type="repeat" description="TPR" evidence="1">
    <location>
        <begin position="535"/>
        <end position="568"/>
    </location>
</feature>
<dbReference type="EMBL" id="CP002085">
    <property type="protein sequence ID" value="ADK85364.1"/>
    <property type="molecule type" value="Genomic_DNA"/>
</dbReference>
<dbReference type="eggNOG" id="COG1944">
    <property type="taxonomic scope" value="Bacteria"/>
</dbReference>
<dbReference type="Proteomes" id="UP000009047">
    <property type="component" value="Chromosome"/>
</dbReference>
<keyword evidence="1" id="KW-0802">TPR repeat</keyword>
<evidence type="ECO:0000259" key="3">
    <source>
        <dbReference type="PROSITE" id="PS51664"/>
    </source>
</evidence>
<evidence type="ECO:0000256" key="1">
    <source>
        <dbReference type="PROSITE-ProRule" id="PRU00339"/>
    </source>
</evidence>
<feature type="repeat" description="TPR" evidence="1">
    <location>
        <begin position="501"/>
        <end position="534"/>
    </location>
</feature>
<dbReference type="Pfam" id="PF13424">
    <property type="entry name" value="TPR_12"/>
    <property type="match status" value="1"/>
</dbReference>
<dbReference type="Gene3D" id="3.30.40.250">
    <property type="match status" value="1"/>
</dbReference>
<dbReference type="KEGG" id="dbr:Deba_1999"/>
<dbReference type="PROSITE" id="PS50293">
    <property type="entry name" value="TPR_REGION"/>
    <property type="match status" value="1"/>
</dbReference>
<dbReference type="PANTHER" id="PTHR37809">
    <property type="entry name" value="RIBOSOMAL PROTEIN S12 METHYLTHIOTRANSFERASE ACCESSORY FACTOR YCAO"/>
    <property type="match status" value="1"/>
</dbReference>
<protein>
    <recommendedName>
        <fullName evidence="3">YcaO domain-containing protein</fullName>
    </recommendedName>
</protein>
<dbReference type="HOGENOM" id="CLU_473066_0_0_7"/>
<dbReference type="SUPFAM" id="SSF48452">
    <property type="entry name" value="TPR-like"/>
    <property type="match status" value="1"/>
</dbReference>
<proteinExistence type="predicted"/>
<dbReference type="Gene3D" id="1.25.40.10">
    <property type="entry name" value="Tetratricopeptide repeat domain"/>
    <property type="match status" value="2"/>
</dbReference>
<name>E1QL99_DESB2</name>
<accession>E1QL99</accession>
<dbReference type="Pfam" id="PF02624">
    <property type="entry name" value="YcaO"/>
    <property type="match status" value="1"/>
</dbReference>
<dbReference type="PANTHER" id="PTHR37809:SF1">
    <property type="entry name" value="RIBOSOMAL PROTEIN S12 METHYLTHIOTRANSFERASE ACCESSORY FACTOR YCAO"/>
    <property type="match status" value="1"/>
</dbReference>
<keyword evidence="5" id="KW-1185">Reference proteome</keyword>
<dbReference type="InterPro" id="IPR019734">
    <property type="entry name" value="TPR_rpt"/>
</dbReference>
<dbReference type="eggNOG" id="COG0457">
    <property type="taxonomic scope" value="Bacteria"/>
</dbReference>
<dbReference type="PROSITE" id="PS51664">
    <property type="entry name" value="YCAO"/>
    <property type="match status" value="1"/>
</dbReference>
<dbReference type="RefSeq" id="WP_013258805.1">
    <property type="nucleotide sequence ID" value="NC_014365.1"/>
</dbReference>
<dbReference type="SMART" id="SM00028">
    <property type="entry name" value="TPR"/>
    <property type="match status" value="4"/>
</dbReference>
<dbReference type="Gene3D" id="3.30.160.660">
    <property type="match status" value="1"/>
</dbReference>
<evidence type="ECO:0000313" key="5">
    <source>
        <dbReference type="Proteomes" id="UP000009047"/>
    </source>
</evidence>
<dbReference type="PROSITE" id="PS50005">
    <property type="entry name" value="TPR"/>
    <property type="match status" value="2"/>
</dbReference>
<dbReference type="OrthoDB" id="5380721at2"/>
<dbReference type="Gene3D" id="3.30.1330.230">
    <property type="match status" value="1"/>
</dbReference>
<organism evidence="4 5">
    <name type="scientific">Desulfarculus baarsii (strain ATCC 33931 / DSM 2075 / LMG 7858 / VKM B-1802 / 2st14)</name>
    <dbReference type="NCBI Taxonomy" id="644282"/>
    <lineage>
        <taxon>Bacteria</taxon>
        <taxon>Pseudomonadati</taxon>
        <taxon>Thermodesulfobacteriota</taxon>
        <taxon>Desulfarculia</taxon>
        <taxon>Desulfarculales</taxon>
        <taxon>Desulfarculaceae</taxon>
        <taxon>Desulfarculus</taxon>
    </lineage>
</organism>
<dbReference type="NCBIfam" id="TIGR00702">
    <property type="entry name" value="YcaO-type kinase domain"/>
    <property type="match status" value="1"/>
</dbReference>
<evidence type="ECO:0000313" key="4">
    <source>
        <dbReference type="EMBL" id="ADK85364.1"/>
    </source>
</evidence>
<evidence type="ECO:0000256" key="2">
    <source>
        <dbReference type="SAM" id="MobiDB-lite"/>
    </source>
</evidence>
<dbReference type="AlphaFoldDB" id="E1QL99"/>
<reference evidence="4 5" key="1">
    <citation type="journal article" date="2010" name="Stand. Genomic Sci.">
        <title>Complete genome sequence of Desulfarculus baarsii type strain (2st14).</title>
        <authorList>
            <person name="Sun H."/>
            <person name="Spring S."/>
            <person name="Lapidus A."/>
            <person name="Davenport K."/>
            <person name="Del Rio T.G."/>
            <person name="Tice H."/>
            <person name="Nolan M."/>
            <person name="Copeland A."/>
            <person name="Cheng J.F."/>
            <person name="Lucas S."/>
            <person name="Tapia R."/>
            <person name="Goodwin L."/>
            <person name="Pitluck S."/>
            <person name="Ivanova N."/>
            <person name="Pagani I."/>
            <person name="Mavromatis K."/>
            <person name="Ovchinnikova G."/>
            <person name="Pati A."/>
            <person name="Chen A."/>
            <person name="Palaniappan K."/>
            <person name="Hauser L."/>
            <person name="Chang Y.J."/>
            <person name="Jeffries C.D."/>
            <person name="Detter J.C."/>
            <person name="Han C."/>
            <person name="Rohde M."/>
            <person name="Brambilla E."/>
            <person name="Goker M."/>
            <person name="Woyke T."/>
            <person name="Bristow J."/>
            <person name="Eisen J.A."/>
            <person name="Markowitz V."/>
            <person name="Hugenholtz P."/>
            <person name="Kyrpides N.C."/>
            <person name="Klenk H.P."/>
            <person name="Land M."/>
        </authorList>
    </citation>
    <scope>NUCLEOTIDE SEQUENCE [LARGE SCALE GENOMIC DNA]</scope>
    <source>
        <strain evidence="5">ATCC 33931 / DSM 2075 / LMG 7858 / VKM B-1802 / 2st14</strain>
    </source>
</reference>
<gene>
    <name evidence="4" type="ordered locus">Deba_1999</name>
</gene>